<name>A0A975B5S3_9BACT</name>
<evidence type="ECO:0000313" key="2">
    <source>
        <dbReference type="EMBL" id="QTA79321.1"/>
    </source>
</evidence>
<sequence>MIKLKTGFNESFHIPKKNIICYLLCLGVIVAFFGVYIWPGIKELEKINLQIELLRLSIKRQEKLFPFYEILAEESNRLNKYDILNSFEIEKCDSQGIMFEIDRKCQENQINLTEFKPILKKLGDNSEQLSFSIEMQGNLKNLNRFLKQVVMLSCVEYIEKIDIKKNDIKPSLLTHNISLLLNVTGSESIQIKGD</sequence>
<keyword evidence="3" id="KW-1185">Reference proteome</keyword>
<dbReference type="RefSeq" id="WP_207691087.1">
    <property type="nucleotide sequence ID" value="NZ_CP061799.1"/>
</dbReference>
<dbReference type="Proteomes" id="UP000663720">
    <property type="component" value="Chromosome"/>
</dbReference>
<dbReference type="AlphaFoldDB" id="A0A975B5S3"/>
<feature type="transmembrane region" description="Helical" evidence="1">
    <location>
        <begin position="20"/>
        <end position="38"/>
    </location>
</feature>
<keyword evidence="1" id="KW-1133">Transmembrane helix</keyword>
<keyword evidence="1" id="KW-0812">Transmembrane</keyword>
<gene>
    <name evidence="2" type="ORF">dnl_15830</name>
</gene>
<reference evidence="2" key="1">
    <citation type="journal article" date="2021" name="Microb. Physiol.">
        <title>Proteogenomic Insights into the Physiology of Marine, Sulfate-Reducing, Filamentous Desulfonema limicola and Desulfonema magnum.</title>
        <authorList>
            <person name="Schnaars V."/>
            <person name="Wohlbrand L."/>
            <person name="Scheve S."/>
            <person name="Hinrichs C."/>
            <person name="Reinhardt R."/>
            <person name="Rabus R."/>
        </authorList>
    </citation>
    <scope>NUCLEOTIDE SEQUENCE</scope>
    <source>
        <strain evidence="2">5ac10</strain>
    </source>
</reference>
<evidence type="ECO:0000256" key="1">
    <source>
        <dbReference type="SAM" id="Phobius"/>
    </source>
</evidence>
<dbReference type="InterPro" id="IPR014717">
    <property type="entry name" value="Transl_elong_EF1B/ribsomal_bS6"/>
</dbReference>
<dbReference type="EMBL" id="CP061799">
    <property type="protein sequence ID" value="QTA79321.1"/>
    <property type="molecule type" value="Genomic_DNA"/>
</dbReference>
<evidence type="ECO:0000313" key="3">
    <source>
        <dbReference type="Proteomes" id="UP000663720"/>
    </source>
</evidence>
<proteinExistence type="predicted"/>
<dbReference type="Gene3D" id="3.30.70.60">
    <property type="match status" value="1"/>
</dbReference>
<dbReference type="KEGG" id="dli:dnl_15830"/>
<protein>
    <submittedName>
        <fullName evidence="2">Uncharacterized protein</fullName>
    </submittedName>
</protein>
<organism evidence="2 3">
    <name type="scientific">Desulfonema limicola</name>
    <dbReference type="NCBI Taxonomy" id="45656"/>
    <lineage>
        <taxon>Bacteria</taxon>
        <taxon>Pseudomonadati</taxon>
        <taxon>Thermodesulfobacteriota</taxon>
        <taxon>Desulfobacteria</taxon>
        <taxon>Desulfobacterales</taxon>
        <taxon>Desulfococcaceae</taxon>
        <taxon>Desulfonema</taxon>
    </lineage>
</organism>
<accession>A0A975B5S3</accession>
<keyword evidence="1" id="KW-0472">Membrane</keyword>